<reference evidence="2" key="1">
    <citation type="submission" date="2014-09" db="EMBL/GenBank/DDBJ databases">
        <title>Genome sequence of the luminous mushroom Mycena chlorophos for searching fungal bioluminescence genes.</title>
        <authorList>
            <person name="Tanaka Y."/>
            <person name="Kasuga D."/>
            <person name="Oba Y."/>
            <person name="Hase S."/>
            <person name="Sato K."/>
            <person name="Oba Y."/>
            <person name="Sakakibara Y."/>
        </authorList>
    </citation>
    <scope>NUCLEOTIDE SEQUENCE</scope>
</reference>
<evidence type="ECO:0000313" key="2">
    <source>
        <dbReference type="EMBL" id="GAT42373.1"/>
    </source>
</evidence>
<evidence type="ECO:0000256" key="1">
    <source>
        <dbReference type="SAM" id="MobiDB-lite"/>
    </source>
</evidence>
<proteinExistence type="predicted"/>
<sequence>MFSDPPFTPNQHNTPATPAAPFKPVKYGAVFDDNGHPMPGIDYASRTGGVAGPMTNNNPTPRFTIHIKGSSGSDDDLPVNPSATHALLQERYRQQHDPRAEKERKWVRAEQDRIEKELDGVKVEEVVKEEKEKENQGGGGKGNRVEWTAKRLDGGARIVNSQQPWLAGHGKRGDAWETCTTMFNARFKLAVTAQVFRAKMEAIVGWKKDPTNPKYKALGVVLGSGSGDAITLGAQMEAMETQYDQGKGKSDEAKAKIKEKNDQDKAGGEAIRKASMQGLRRKRAISISSDEDNADTDKNPKASASTIDIDDSDCDADDEDDEKPKPKSKKLKSKRRRLMDRTSSTSDDLLALFKAENERRAAHDERIAKSWEAFVGNSRKQGEMLKELLLGKEKDDA</sequence>
<feature type="compositionally biased region" description="Basic and acidic residues" evidence="1">
    <location>
        <begin position="258"/>
        <end position="272"/>
    </location>
</feature>
<feature type="compositionally biased region" description="Acidic residues" evidence="1">
    <location>
        <begin position="308"/>
        <end position="321"/>
    </location>
</feature>
<keyword evidence="3" id="KW-1185">Reference proteome</keyword>
<evidence type="ECO:0000313" key="3">
    <source>
        <dbReference type="Proteomes" id="UP000815677"/>
    </source>
</evidence>
<protein>
    <submittedName>
        <fullName evidence="2">Uncharacterized protein</fullName>
    </submittedName>
</protein>
<organism evidence="2 3">
    <name type="scientific">Mycena chlorophos</name>
    <name type="common">Agaric fungus</name>
    <name type="synonym">Agaricus chlorophos</name>
    <dbReference type="NCBI Taxonomy" id="658473"/>
    <lineage>
        <taxon>Eukaryota</taxon>
        <taxon>Fungi</taxon>
        <taxon>Dikarya</taxon>
        <taxon>Basidiomycota</taxon>
        <taxon>Agaricomycotina</taxon>
        <taxon>Agaricomycetes</taxon>
        <taxon>Agaricomycetidae</taxon>
        <taxon>Agaricales</taxon>
        <taxon>Marasmiineae</taxon>
        <taxon>Mycenaceae</taxon>
        <taxon>Mycena</taxon>
    </lineage>
</organism>
<feature type="compositionally biased region" description="Basic residues" evidence="1">
    <location>
        <begin position="326"/>
        <end position="338"/>
    </location>
</feature>
<dbReference type="Proteomes" id="UP000815677">
    <property type="component" value="Unassembled WGS sequence"/>
</dbReference>
<dbReference type="EMBL" id="DF837833">
    <property type="protein sequence ID" value="GAT42373.1"/>
    <property type="molecule type" value="Genomic_DNA"/>
</dbReference>
<name>A0ABQ0KU35_MYCCL</name>
<accession>A0ABQ0KU35</accession>
<feature type="region of interest" description="Disordered" evidence="1">
    <location>
        <begin position="258"/>
        <end position="345"/>
    </location>
</feature>
<gene>
    <name evidence="2" type="ORF">MCHLO_00088</name>
</gene>
<feature type="region of interest" description="Disordered" evidence="1">
    <location>
        <begin position="1"/>
        <end position="21"/>
    </location>
</feature>